<keyword evidence="1" id="KW-0732">Signal</keyword>
<accession>A0A8W8NP12</accession>
<dbReference type="OrthoDB" id="6195022at2759"/>
<organism evidence="2 3">
    <name type="scientific">Magallana gigas</name>
    <name type="common">Pacific oyster</name>
    <name type="synonym">Crassostrea gigas</name>
    <dbReference type="NCBI Taxonomy" id="29159"/>
    <lineage>
        <taxon>Eukaryota</taxon>
        <taxon>Metazoa</taxon>
        <taxon>Spiralia</taxon>
        <taxon>Lophotrochozoa</taxon>
        <taxon>Mollusca</taxon>
        <taxon>Bivalvia</taxon>
        <taxon>Autobranchia</taxon>
        <taxon>Pteriomorphia</taxon>
        <taxon>Ostreida</taxon>
        <taxon>Ostreoidea</taxon>
        <taxon>Ostreidae</taxon>
        <taxon>Magallana</taxon>
    </lineage>
</organism>
<dbReference type="EnsemblMetazoa" id="G8400.1">
    <property type="protein sequence ID" value="G8400.1:cds"/>
    <property type="gene ID" value="G8400"/>
</dbReference>
<dbReference type="AlphaFoldDB" id="A0A8W8NP12"/>
<evidence type="ECO:0000313" key="2">
    <source>
        <dbReference type="EnsemblMetazoa" id="G8400.1:cds"/>
    </source>
</evidence>
<feature type="signal peptide" evidence="1">
    <location>
        <begin position="1"/>
        <end position="24"/>
    </location>
</feature>
<feature type="chain" id="PRO_5042432172" evidence="1">
    <location>
        <begin position="25"/>
        <end position="255"/>
    </location>
</feature>
<evidence type="ECO:0000313" key="3">
    <source>
        <dbReference type="Proteomes" id="UP000005408"/>
    </source>
</evidence>
<evidence type="ECO:0000256" key="1">
    <source>
        <dbReference type="SAM" id="SignalP"/>
    </source>
</evidence>
<dbReference type="EnsemblMetazoa" id="G8400.2">
    <property type="protein sequence ID" value="G8400.2:cds"/>
    <property type="gene ID" value="G8400"/>
</dbReference>
<dbReference type="Proteomes" id="UP000005408">
    <property type="component" value="Unassembled WGS sequence"/>
</dbReference>
<keyword evidence="3" id="KW-1185">Reference proteome</keyword>
<reference evidence="2" key="1">
    <citation type="submission" date="2022-08" db="UniProtKB">
        <authorList>
            <consortium name="EnsemblMetazoa"/>
        </authorList>
    </citation>
    <scope>IDENTIFICATION</scope>
    <source>
        <strain evidence="2">05x7-T-G4-1.051#20</strain>
    </source>
</reference>
<name>A0A8W8NP12_MAGGI</name>
<proteinExistence type="predicted"/>
<sequence>MGMMRLYLLVPLVFFLVGRQYSKAEIIRKLQKASFQTLYLSTESFGQQSKYFGRFTGPPDTEAKFDGDELISFQNKFQRWGLEYEAEMRNSHSNYDSWLTLHSNSTEETLLVMFNYNYANRSQTRFIENSCEIGIEKVESTFQTEYIGTAKNCKYHDVVREFFIVGLNVNNTKKVVNLASRYPYSTETIHDKYLKYVDTYKIKDKDVYHAILKWPMMKQDGVTVDSVRFELWLNEKDAFMGDAIAGVRIWKFKIV</sequence>
<protein>
    <submittedName>
        <fullName evidence="2">Uncharacterized protein</fullName>
    </submittedName>
</protein>